<accession>A0ABD3RNC2</accession>
<reference evidence="2 3" key="1">
    <citation type="submission" date="2024-12" db="EMBL/GenBank/DDBJ databases">
        <title>The unique morphological basis and parallel evolutionary history of personate flowers in Penstemon.</title>
        <authorList>
            <person name="Depatie T.H."/>
            <person name="Wessinger C.A."/>
        </authorList>
    </citation>
    <scope>NUCLEOTIDE SEQUENCE [LARGE SCALE GENOMIC DNA]</scope>
    <source>
        <strain evidence="2">WTNN_2</strain>
        <tissue evidence="2">Leaf</tissue>
    </source>
</reference>
<feature type="region of interest" description="Disordered" evidence="1">
    <location>
        <begin position="1"/>
        <end position="90"/>
    </location>
</feature>
<dbReference type="Proteomes" id="UP001634393">
    <property type="component" value="Unassembled WGS sequence"/>
</dbReference>
<evidence type="ECO:0000313" key="3">
    <source>
        <dbReference type="Proteomes" id="UP001634393"/>
    </source>
</evidence>
<name>A0ABD3RNC2_9LAMI</name>
<protein>
    <submittedName>
        <fullName evidence="2">Uncharacterized protein</fullName>
    </submittedName>
</protein>
<dbReference type="PANTHER" id="PTHR34112">
    <property type="entry name" value="C-JUN-AMINO-TERMINAL KINASE-INTERACTING PROTEIN"/>
    <property type="match status" value="1"/>
</dbReference>
<feature type="region of interest" description="Disordered" evidence="1">
    <location>
        <begin position="368"/>
        <end position="395"/>
    </location>
</feature>
<feature type="compositionally biased region" description="Polar residues" evidence="1">
    <location>
        <begin position="468"/>
        <end position="478"/>
    </location>
</feature>
<feature type="compositionally biased region" description="Basic and acidic residues" evidence="1">
    <location>
        <begin position="80"/>
        <end position="90"/>
    </location>
</feature>
<feature type="compositionally biased region" description="Low complexity" evidence="1">
    <location>
        <begin position="49"/>
        <end position="76"/>
    </location>
</feature>
<evidence type="ECO:0000313" key="2">
    <source>
        <dbReference type="EMBL" id="KAL3814459.1"/>
    </source>
</evidence>
<comment type="caution">
    <text evidence="2">The sequence shown here is derived from an EMBL/GenBank/DDBJ whole genome shotgun (WGS) entry which is preliminary data.</text>
</comment>
<organism evidence="2 3">
    <name type="scientific">Penstemon smallii</name>
    <dbReference type="NCBI Taxonomy" id="265156"/>
    <lineage>
        <taxon>Eukaryota</taxon>
        <taxon>Viridiplantae</taxon>
        <taxon>Streptophyta</taxon>
        <taxon>Embryophyta</taxon>
        <taxon>Tracheophyta</taxon>
        <taxon>Spermatophyta</taxon>
        <taxon>Magnoliopsida</taxon>
        <taxon>eudicotyledons</taxon>
        <taxon>Gunneridae</taxon>
        <taxon>Pentapetalae</taxon>
        <taxon>asterids</taxon>
        <taxon>lamiids</taxon>
        <taxon>Lamiales</taxon>
        <taxon>Plantaginaceae</taxon>
        <taxon>Cheloneae</taxon>
        <taxon>Penstemon</taxon>
    </lineage>
</organism>
<sequence>MEKSEPALVPEWLKNSGSSISHSDDHAASRIVRNKSFVNSNGHDFGRPSSTDRTTSSYFRRSSSSNGSGNLRSYSSFSRNQRDRGWEKDAYNTHDSDKLVLGDRRHRDFSDPPENILSSKFERDGMRRSQSMISGKRVETWHKKVSTDSSNASGNNVNGLITKGSPVVGVNKATFERDFPSLGAEEKEVIAELGRIPSPGLSSAIQSLPIGTSAAIGGEKWTSALAEVPVLVGSSGTPTSSVQQAVSSSSLGTSNLNMAEAVAQGPSRAQTAPQVLVGSQRLEELAVKQSRQLIPVTPSMPKTLPSNQKVHILDRGRNSTRKITKVSFYPKSDKHILGHGGIILYFISDYVTHLGWCRKEILVSTPSDKQKTKVGQQPVNHSPRGGPVKAADVSKSSNVGKLQILKLVREKNGVTPVVKDTLSPKSGDKVISSTAAAAAAPSPSTRGPPKNVVVDRKPMVTVLEKRPTSQAKSRNDFFNSVRKKSLANSSSVSDSVSVEGNSSSGLDNGTAPSPTYSDKGAEMETPLAGDNTPLSDHLSEESGSDIITCNGDAPKYDRNRKKHPSSERIVSEEEEAAFLRSLGWEENADEGGLTEEEISAFYRDFTKYINSKPLSLGILHGLQTNFLLPLGSQIGGIAAGISSGLSSSADTKLES</sequence>
<feature type="region of interest" description="Disordered" evidence="1">
    <location>
        <begin position="433"/>
        <end position="570"/>
    </location>
</feature>
<gene>
    <name evidence="2" type="ORF">ACJIZ3_015727</name>
</gene>
<feature type="compositionally biased region" description="Low complexity" evidence="1">
    <location>
        <begin position="489"/>
        <end position="504"/>
    </location>
</feature>
<dbReference type="AlphaFoldDB" id="A0ABD3RNC2"/>
<dbReference type="PANTHER" id="PTHR34112:SF13">
    <property type="entry name" value="OS04G0448200 PROTEIN"/>
    <property type="match status" value="1"/>
</dbReference>
<evidence type="ECO:0000256" key="1">
    <source>
        <dbReference type="SAM" id="MobiDB-lite"/>
    </source>
</evidence>
<feature type="compositionally biased region" description="Basic and acidic residues" evidence="1">
    <location>
        <begin position="453"/>
        <end position="467"/>
    </location>
</feature>
<proteinExistence type="predicted"/>
<dbReference type="EMBL" id="JBJXBP010000008">
    <property type="protein sequence ID" value="KAL3814459.1"/>
    <property type="molecule type" value="Genomic_DNA"/>
</dbReference>
<keyword evidence="3" id="KW-1185">Reference proteome</keyword>
<feature type="compositionally biased region" description="Polar residues" evidence="1">
    <location>
        <begin position="505"/>
        <end position="516"/>
    </location>
</feature>
<feature type="compositionally biased region" description="Low complexity" evidence="1">
    <location>
        <begin position="433"/>
        <end position="445"/>
    </location>
</feature>